<dbReference type="InterPro" id="IPR050194">
    <property type="entry name" value="Glycosyltransferase_grp1"/>
</dbReference>
<keyword evidence="4" id="KW-1185">Reference proteome</keyword>
<sequence>MSRRILLLTFFYPPDLSAGSFRASALVRALQQAGTDVQIEVLTTQPNRYADHSFETVSVEESPGLYVRRIHLPQMRRGFIGQAVSFWRYVRKVQRLTADNQYDLVVATSSRLMTAVLGAWVAYRKRARLYLDIRDIFVENLKVLFPALLAIPLGWVFGALERWAVGRAQRVNLVSQGFLGYFQLRYPSRRFSVFSNGVDEAFETFAVAEALSSRSTGEPLKVLYAGNLGDGQGMHLILPALARQLEGRVRFRVVGAGGRLTALRDALQGSGLDNVELLAPVAREQLLELYREADVLFLHLNDFPAFKRVLPSKLFEYAATGKPIWAGVAGYAADFIAREVHNAEVFAPCEVEGAVAALERLSLKVAPREDFVRCFSRRKIMQDMAHDVLGCMSGESSVPEDSMKENT</sequence>
<dbReference type="AlphaFoldDB" id="A0A6M8FHQ2"/>
<dbReference type="Pfam" id="PF00534">
    <property type="entry name" value="Glycos_transf_1"/>
    <property type="match status" value="1"/>
</dbReference>
<dbReference type="PANTHER" id="PTHR45947">
    <property type="entry name" value="SULFOQUINOVOSYL TRANSFERASE SQD2"/>
    <property type="match status" value="1"/>
</dbReference>
<proteinExistence type="predicted"/>
<feature type="domain" description="Glycosyl transferase family 1" evidence="1">
    <location>
        <begin position="216"/>
        <end position="364"/>
    </location>
</feature>
<dbReference type="GO" id="GO:0016757">
    <property type="term" value="F:glycosyltransferase activity"/>
    <property type="evidence" value="ECO:0007669"/>
    <property type="project" value="InterPro"/>
</dbReference>
<evidence type="ECO:0000259" key="1">
    <source>
        <dbReference type="Pfam" id="PF00534"/>
    </source>
</evidence>
<name>A0A6M8FHQ2_9GAMM</name>
<protein>
    <submittedName>
        <fullName evidence="3">Glycosyltransferase family 4 protein</fullName>
    </submittedName>
</protein>
<dbReference type="InterPro" id="IPR028098">
    <property type="entry name" value="Glyco_trans_4-like_N"/>
</dbReference>
<dbReference type="Gene3D" id="3.40.50.2000">
    <property type="entry name" value="Glycogen Phosphorylase B"/>
    <property type="match status" value="2"/>
</dbReference>
<dbReference type="Proteomes" id="UP000501379">
    <property type="component" value="Chromosome"/>
</dbReference>
<evidence type="ECO:0000313" key="4">
    <source>
        <dbReference type="Proteomes" id="UP000501379"/>
    </source>
</evidence>
<dbReference type="SUPFAM" id="SSF53756">
    <property type="entry name" value="UDP-Glycosyltransferase/glycogen phosphorylase"/>
    <property type="match status" value="1"/>
</dbReference>
<dbReference type="PANTHER" id="PTHR45947:SF3">
    <property type="entry name" value="SULFOQUINOVOSYL TRANSFERASE SQD2"/>
    <property type="match status" value="1"/>
</dbReference>
<dbReference type="InterPro" id="IPR001296">
    <property type="entry name" value="Glyco_trans_1"/>
</dbReference>
<dbReference type="Pfam" id="PF13579">
    <property type="entry name" value="Glyco_trans_4_4"/>
    <property type="match status" value="1"/>
</dbReference>
<reference evidence="3" key="1">
    <citation type="submission" date="2020-07" db="EMBL/GenBank/DDBJ databases">
        <title>Nitrate ammonifying Pseudomonas campi sp. nov. isolated from German agricultural grassland.</title>
        <authorList>
            <person name="Timsy T."/>
            <person name="Ulrich A."/>
            <person name="Spanner T."/>
            <person name="Foesel B."/>
            <person name="Kolb S."/>
            <person name="Horn M.A."/>
            <person name="Behrendt U."/>
        </authorList>
    </citation>
    <scope>NUCLEOTIDE SEQUENCE</scope>
    <source>
        <strain evidence="3">S1-A32-2</strain>
    </source>
</reference>
<dbReference type="CDD" id="cd03794">
    <property type="entry name" value="GT4_WbuB-like"/>
    <property type="match status" value="1"/>
</dbReference>
<feature type="domain" description="Glycosyltransferase subfamily 4-like N-terminal" evidence="2">
    <location>
        <begin position="22"/>
        <end position="197"/>
    </location>
</feature>
<gene>
    <name evidence="3" type="ORF">HNE05_19505</name>
</gene>
<dbReference type="KEGG" id="pcam:HNE05_19505"/>
<dbReference type="EMBL" id="CP053697">
    <property type="protein sequence ID" value="QKE65793.1"/>
    <property type="molecule type" value="Genomic_DNA"/>
</dbReference>
<evidence type="ECO:0000313" key="3">
    <source>
        <dbReference type="EMBL" id="QKE65793.1"/>
    </source>
</evidence>
<organism evidence="3 4">
    <name type="scientific">Aquipseudomonas campi</name>
    <dbReference type="NCBI Taxonomy" id="2731681"/>
    <lineage>
        <taxon>Bacteria</taxon>
        <taxon>Pseudomonadati</taxon>
        <taxon>Pseudomonadota</taxon>
        <taxon>Gammaproteobacteria</taxon>
        <taxon>Pseudomonadales</taxon>
        <taxon>Pseudomonadaceae</taxon>
        <taxon>Aquipseudomonas</taxon>
    </lineage>
</organism>
<accession>A0A6M8FHQ2</accession>
<evidence type="ECO:0000259" key="2">
    <source>
        <dbReference type="Pfam" id="PF13579"/>
    </source>
</evidence>